<evidence type="ECO:0000313" key="5">
    <source>
        <dbReference type="Proteomes" id="UP000184203"/>
    </source>
</evidence>
<dbReference type="Proteomes" id="UP000184203">
    <property type="component" value="Unassembled WGS sequence"/>
</dbReference>
<protein>
    <recommendedName>
        <fullName evidence="3">DUF7344 domain-containing protein</fullName>
    </recommendedName>
</protein>
<evidence type="ECO:0000313" key="4">
    <source>
        <dbReference type="EMBL" id="SHL65739.1"/>
    </source>
</evidence>
<feature type="region of interest" description="Disordered" evidence="1">
    <location>
        <begin position="1"/>
        <end position="20"/>
    </location>
</feature>
<keyword evidence="2" id="KW-1133">Transmembrane helix</keyword>
<feature type="transmembrane region" description="Helical" evidence="2">
    <location>
        <begin position="171"/>
        <end position="190"/>
    </location>
</feature>
<dbReference type="InterPro" id="IPR036388">
    <property type="entry name" value="WH-like_DNA-bd_sf"/>
</dbReference>
<dbReference type="Gene3D" id="1.10.10.10">
    <property type="entry name" value="Winged helix-like DNA-binding domain superfamily/Winged helix DNA-binding domain"/>
    <property type="match status" value="1"/>
</dbReference>
<reference evidence="5" key="1">
    <citation type="submission" date="2016-11" db="EMBL/GenBank/DDBJ databases">
        <authorList>
            <person name="Varghese N."/>
            <person name="Submissions S."/>
        </authorList>
    </citation>
    <scope>NUCLEOTIDE SEQUENCE [LARGE SCALE GENOMIC DNA]</scope>
    <source>
        <strain evidence="5">DX253</strain>
    </source>
</reference>
<evidence type="ECO:0000259" key="3">
    <source>
        <dbReference type="Pfam" id="PF24035"/>
    </source>
</evidence>
<dbReference type="EMBL" id="FRAN01000010">
    <property type="protein sequence ID" value="SHL65739.1"/>
    <property type="molecule type" value="Genomic_DNA"/>
</dbReference>
<gene>
    <name evidence="4" type="ORF">SAMN05444342_4343</name>
</gene>
<feature type="compositionally biased region" description="Polar residues" evidence="1">
    <location>
        <begin position="1"/>
        <end position="12"/>
    </location>
</feature>
<name>A0A1M7CFS4_HALPU</name>
<dbReference type="AlphaFoldDB" id="A0A1M7CFS4"/>
<evidence type="ECO:0000256" key="1">
    <source>
        <dbReference type="SAM" id="MobiDB-lite"/>
    </source>
</evidence>
<feature type="domain" description="DUF7344" evidence="3">
    <location>
        <begin position="31"/>
        <end position="109"/>
    </location>
</feature>
<accession>A0A1M7CFS4</accession>
<sequence>MSATEVHTNDGGTHTVPEVSAETELSKDKIFHLLQTPRRRHVLRYLKGRDGTVEMRDLAEQVAAWENDTTVQALTSDERQRVYIPLYQSHLPKLDEEGIIDYDQSRGTVKRTKLADQLDRYLSVEAEETDHEEIGREPPWEFYYLGVSTFSTIVLAGAVLGIPVLATLPSVAIGAIIIAMFSFVTLAQFMSGWTAREG</sequence>
<keyword evidence="2" id="KW-0472">Membrane</keyword>
<evidence type="ECO:0000256" key="2">
    <source>
        <dbReference type="SAM" id="Phobius"/>
    </source>
</evidence>
<keyword evidence="2" id="KW-0812">Transmembrane</keyword>
<proteinExistence type="predicted"/>
<keyword evidence="5" id="KW-1185">Reference proteome</keyword>
<dbReference type="RefSeq" id="WP_026178046.1">
    <property type="nucleotide sequence ID" value="NZ_AEMG01000016.1"/>
</dbReference>
<dbReference type="Pfam" id="PF24035">
    <property type="entry name" value="DUF7344"/>
    <property type="match status" value="1"/>
</dbReference>
<dbReference type="InterPro" id="IPR055768">
    <property type="entry name" value="DUF7344"/>
</dbReference>
<feature type="transmembrane region" description="Helical" evidence="2">
    <location>
        <begin position="142"/>
        <end position="165"/>
    </location>
</feature>
<organism evidence="4 5">
    <name type="scientific">Haladaptatus paucihalophilus DX253</name>
    <dbReference type="NCBI Taxonomy" id="797209"/>
    <lineage>
        <taxon>Archaea</taxon>
        <taxon>Methanobacteriati</taxon>
        <taxon>Methanobacteriota</taxon>
        <taxon>Stenosarchaea group</taxon>
        <taxon>Halobacteria</taxon>
        <taxon>Halobacteriales</taxon>
        <taxon>Haladaptataceae</taxon>
        <taxon>Haladaptatus</taxon>
    </lineage>
</organism>